<dbReference type="Gene3D" id="3.30.1340.30">
    <property type="match status" value="1"/>
</dbReference>
<evidence type="ECO:0000259" key="3">
    <source>
        <dbReference type="PROSITE" id="PS50914"/>
    </source>
</evidence>
<dbReference type="KEGG" id="dar:Daro_2052"/>
<dbReference type="InterPro" id="IPR014004">
    <property type="entry name" value="Transpt-assoc_nodulatn_dom_bac"/>
</dbReference>
<keyword evidence="2" id="KW-0732">Signal</keyword>
<dbReference type="InterPro" id="IPR007055">
    <property type="entry name" value="BON_dom"/>
</dbReference>
<dbReference type="PROSITE" id="PS50914">
    <property type="entry name" value="BON"/>
    <property type="match status" value="1"/>
</dbReference>
<proteinExistence type="predicted"/>
<dbReference type="OrthoDB" id="8548318at2"/>
<dbReference type="PANTHER" id="PTHR34606">
    <property type="entry name" value="BON DOMAIN-CONTAINING PROTEIN"/>
    <property type="match status" value="1"/>
</dbReference>
<dbReference type="PROSITE" id="PS51257">
    <property type="entry name" value="PROKAR_LIPOPROTEIN"/>
    <property type="match status" value="1"/>
</dbReference>
<evidence type="ECO:0000313" key="4">
    <source>
        <dbReference type="EMBL" id="AAZ46797.1"/>
    </source>
</evidence>
<feature type="region of interest" description="Disordered" evidence="1">
    <location>
        <begin position="26"/>
        <end position="48"/>
    </location>
</feature>
<protein>
    <submittedName>
        <fullName evidence="4">Transport-associated protein</fullName>
    </submittedName>
</protein>
<reference evidence="4" key="1">
    <citation type="submission" date="2005-08" db="EMBL/GenBank/DDBJ databases">
        <title>Complete sequence of Dechloromonas aromatica RCB.</title>
        <authorList>
            <person name="Salinero K.K."/>
            <person name="Copeland A."/>
            <person name="Lucas S."/>
            <person name="Lapidus A."/>
            <person name="Barry K."/>
            <person name="Detter J.C."/>
            <person name="Glavina T."/>
            <person name="Hammon N."/>
            <person name="Israni S."/>
            <person name="Pitluck S."/>
            <person name="Di Bartolo G."/>
            <person name="Trong S."/>
            <person name="Schmutz J."/>
            <person name="Larimer F."/>
            <person name="Land M."/>
            <person name="Ivanova N."/>
            <person name="Richardson P."/>
        </authorList>
    </citation>
    <scope>NUCLEOTIDE SEQUENCE</scope>
    <source>
        <strain evidence="4">RCB</strain>
    </source>
</reference>
<dbReference type="AlphaFoldDB" id="Q47ED4"/>
<name>Q47ED4_DECAR</name>
<organism evidence="4">
    <name type="scientific">Dechloromonas aromatica (strain RCB)</name>
    <dbReference type="NCBI Taxonomy" id="159087"/>
    <lineage>
        <taxon>Bacteria</taxon>
        <taxon>Pseudomonadati</taxon>
        <taxon>Pseudomonadota</taxon>
        <taxon>Betaproteobacteria</taxon>
        <taxon>Rhodocyclales</taxon>
        <taxon>Azonexaceae</taxon>
        <taxon>Dechloromonas</taxon>
    </lineage>
</organism>
<gene>
    <name evidence="4" type="ordered locus">Daro_2052</name>
</gene>
<feature type="domain" description="BON" evidence="3">
    <location>
        <begin position="69"/>
        <end position="137"/>
    </location>
</feature>
<dbReference type="Pfam" id="PF04972">
    <property type="entry name" value="BON"/>
    <property type="match status" value="1"/>
</dbReference>
<dbReference type="EMBL" id="CP000089">
    <property type="protein sequence ID" value="AAZ46797.1"/>
    <property type="molecule type" value="Genomic_DNA"/>
</dbReference>
<dbReference type="HOGENOM" id="CLU_121933_0_0_4"/>
<dbReference type="eggNOG" id="COG2823">
    <property type="taxonomic scope" value="Bacteria"/>
</dbReference>
<feature type="signal peptide" evidence="2">
    <location>
        <begin position="1"/>
        <end position="21"/>
    </location>
</feature>
<evidence type="ECO:0000256" key="1">
    <source>
        <dbReference type="SAM" id="MobiDB-lite"/>
    </source>
</evidence>
<dbReference type="PANTHER" id="PTHR34606:SF16">
    <property type="entry name" value="BON DOMAIN-CONTAINING PROTEIN"/>
    <property type="match status" value="1"/>
</dbReference>
<accession>Q47ED4</accession>
<dbReference type="STRING" id="159087.Daro_2052"/>
<dbReference type="InterPro" id="IPR051686">
    <property type="entry name" value="Lipoprotein_DolP"/>
</dbReference>
<feature type="chain" id="PRO_5004233478" evidence="2">
    <location>
        <begin position="22"/>
        <end position="139"/>
    </location>
</feature>
<evidence type="ECO:0000256" key="2">
    <source>
        <dbReference type="SAM" id="SignalP"/>
    </source>
</evidence>
<sequence>MMQNKSTFITVSLLLALGLSACDKPGSAEKAGKKMDQVASDTDKKVGDTVGKVEKKMTEQGEKTAQVFDDTEITAKVKAELMGEPGLKSMQISVDTIKGVVTLSGTVDSKANSDKARARTMAISGVKDVTNQLVITTSK</sequence>
<dbReference type="SMART" id="SM00749">
    <property type="entry name" value="BON"/>
    <property type="match status" value="1"/>
</dbReference>